<dbReference type="PANTHER" id="PTHR43157:SF31">
    <property type="entry name" value="PHOSPHATIDYLINOSITOL-GLYCAN BIOSYNTHESIS CLASS F PROTEIN"/>
    <property type="match status" value="1"/>
</dbReference>
<evidence type="ECO:0000313" key="2">
    <source>
        <dbReference type="EMBL" id="KIY95843.1"/>
    </source>
</evidence>
<name>A0A0D2KJ40_9CHLO</name>
<dbReference type="GO" id="GO:0016491">
    <property type="term" value="F:oxidoreductase activity"/>
    <property type="evidence" value="ECO:0007669"/>
    <property type="project" value="UniProtKB-KW"/>
</dbReference>
<reference evidence="2 3" key="1">
    <citation type="journal article" date="2013" name="BMC Genomics">
        <title>Reconstruction of the lipid metabolism for the microalga Monoraphidium neglectum from its genome sequence reveals characteristics suitable for biofuel production.</title>
        <authorList>
            <person name="Bogen C."/>
            <person name="Al-Dilaimi A."/>
            <person name="Albersmeier A."/>
            <person name="Wichmann J."/>
            <person name="Grundmann M."/>
            <person name="Rupp O."/>
            <person name="Lauersen K.J."/>
            <person name="Blifernez-Klassen O."/>
            <person name="Kalinowski J."/>
            <person name="Goesmann A."/>
            <person name="Mussgnug J.H."/>
            <person name="Kruse O."/>
        </authorList>
    </citation>
    <scope>NUCLEOTIDE SEQUENCE [LARGE SCALE GENOMIC DNA]</scope>
    <source>
        <strain evidence="2 3">SAG 48.87</strain>
    </source>
</reference>
<organism evidence="2 3">
    <name type="scientific">Monoraphidium neglectum</name>
    <dbReference type="NCBI Taxonomy" id="145388"/>
    <lineage>
        <taxon>Eukaryota</taxon>
        <taxon>Viridiplantae</taxon>
        <taxon>Chlorophyta</taxon>
        <taxon>core chlorophytes</taxon>
        <taxon>Chlorophyceae</taxon>
        <taxon>CS clade</taxon>
        <taxon>Sphaeropleales</taxon>
        <taxon>Selenastraceae</taxon>
        <taxon>Monoraphidium</taxon>
    </lineage>
</organism>
<dbReference type="RefSeq" id="XP_013894863.1">
    <property type="nucleotide sequence ID" value="XM_014039409.1"/>
</dbReference>
<proteinExistence type="predicted"/>
<dbReference type="PRINTS" id="PR00081">
    <property type="entry name" value="GDHRDH"/>
</dbReference>
<evidence type="ECO:0000256" key="1">
    <source>
        <dbReference type="ARBA" id="ARBA00023002"/>
    </source>
</evidence>
<accession>A0A0D2KJ40</accession>
<dbReference type="InterPro" id="IPR002347">
    <property type="entry name" value="SDR_fam"/>
</dbReference>
<dbReference type="Proteomes" id="UP000054498">
    <property type="component" value="Unassembled WGS sequence"/>
</dbReference>
<dbReference type="GeneID" id="25729451"/>
<sequence length="222" mass="23721">MDIVTRLLWGWDARIHAPDQLGKVFVVTGANSGLGYETTLRLAERNALVVMAVRNTESGNRAAEAIRYQVRGAKLLVWHVNMASFRSVRAFASRVAASFPSGIHGLVNNAGVLNAPVSGAAATSENGIEVTRAVDYFGPVLLTHLLLPSLAVAAPSRVVSVSSLGEALGALDWGDLRGLNSPASTFRAYGCAKLMLLMWTRELNRRLRGTGIDCFAVHPAVV</sequence>
<dbReference type="STRING" id="145388.A0A0D2KJ40"/>
<dbReference type="SUPFAM" id="SSF51735">
    <property type="entry name" value="NAD(P)-binding Rossmann-fold domains"/>
    <property type="match status" value="1"/>
</dbReference>
<gene>
    <name evidence="2" type="ORF">MNEG_12120</name>
</gene>
<keyword evidence="3" id="KW-1185">Reference proteome</keyword>
<dbReference type="OrthoDB" id="191139at2759"/>
<dbReference type="PANTHER" id="PTHR43157">
    <property type="entry name" value="PHOSPHATIDYLINOSITOL-GLYCAN BIOSYNTHESIS CLASS F PROTEIN-RELATED"/>
    <property type="match status" value="1"/>
</dbReference>
<keyword evidence="1" id="KW-0560">Oxidoreductase</keyword>
<dbReference type="AlphaFoldDB" id="A0A0D2KJ40"/>
<dbReference type="InterPro" id="IPR036291">
    <property type="entry name" value="NAD(P)-bd_dom_sf"/>
</dbReference>
<dbReference type="EMBL" id="KK103294">
    <property type="protein sequence ID" value="KIY95843.1"/>
    <property type="molecule type" value="Genomic_DNA"/>
</dbReference>
<dbReference type="Pfam" id="PF00106">
    <property type="entry name" value="adh_short"/>
    <property type="match status" value="1"/>
</dbReference>
<evidence type="ECO:0000313" key="3">
    <source>
        <dbReference type="Proteomes" id="UP000054498"/>
    </source>
</evidence>
<dbReference type="Gene3D" id="3.40.50.720">
    <property type="entry name" value="NAD(P)-binding Rossmann-like Domain"/>
    <property type="match status" value="1"/>
</dbReference>
<protein>
    <submittedName>
        <fullName evidence="2">Retinol dehydrogenase 13</fullName>
    </submittedName>
</protein>
<dbReference type="KEGG" id="mng:MNEG_12120"/>